<dbReference type="GO" id="GO:0003856">
    <property type="term" value="F:3-dehydroquinate synthase activity"/>
    <property type="evidence" value="ECO:0007669"/>
    <property type="project" value="InterPro"/>
</dbReference>
<dbReference type="GO" id="GO:0008652">
    <property type="term" value="P:amino acid biosynthetic process"/>
    <property type="evidence" value="ECO:0007669"/>
    <property type="project" value="UniProtKB-KW"/>
</dbReference>
<reference evidence="6 7" key="1">
    <citation type="journal article" date="2021" name="Sci. Rep.">
        <title>The genome of the diatom Chaetoceros tenuissimus carries an ancient integrated fragment of an extant virus.</title>
        <authorList>
            <person name="Hongo Y."/>
            <person name="Kimura K."/>
            <person name="Takaki Y."/>
            <person name="Yoshida Y."/>
            <person name="Baba S."/>
            <person name="Kobayashi G."/>
            <person name="Nagasaki K."/>
            <person name="Hano T."/>
            <person name="Tomaru Y."/>
        </authorList>
    </citation>
    <scope>NUCLEOTIDE SEQUENCE [LARGE SCALE GENOMIC DNA]</scope>
    <source>
        <strain evidence="6 7">NIES-3715</strain>
    </source>
</reference>
<name>A0AAD3CGT8_9STRA</name>
<feature type="domain" description="3-dehydroquinate synthase N-terminal" evidence="4">
    <location>
        <begin position="78"/>
        <end position="198"/>
    </location>
</feature>
<protein>
    <submittedName>
        <fullName evidence="6">3-dehydroquinate synthase</fullName>
    </submittedName>
</protein>
<keyword evidence="3" id="KW-0732">Signal</keyword>
<dbReference type="InterPro" id="IPR002812">
    <property type="entry name" value="DHQS"/>
</dbReference>
<evidence type="ECO:0000256" key="1">
    <source>
        <dbReference type="ARBA" id="ARBA00022605"/>
    </source>
</evidence>
<dbReference type="EMBL" id="BLLK01000020">
    <property type="protein sequence ID" value="GFH45578.1"/>
    <property type="molecule type" value="Genomic_DNA"/>
</dbReference>
<keyword evidence="7" id="KW-1185">Reference proteome</keyword>
<accession>A0AAD3CGT8</accession>
<dbReference type="InterPro" id="IPR030960">
    <property type="entry name" value="DHQS/DOIS_N"/>
</dbReference>
<keyword evidence="1" id="KW-0028">Amino-acid biosynthesis</keyword>
<dbReference type="GO" id="GO:0016491">
    <property type="term" value="F:oxidoreductase activity"/>
    <property type="evidence" value="ECO:0007669"/>
    <property type="project" value="InterPro"/>
</dbReference>
<feature type="domain" description="3-dehydroquinate synthase C-terminal" evidence="5">
    <location>
        <begin position="246"/>
        <end position="425"/>
    </location>
</feature>
<evidence type="ECO:0000259" key="5">
    <source>
        <dbReference type="Pfam" id="PF26558"/>
    </source>
</evidence>
<keyword evidence="2" id="KW-0057">Aromatic amino acid biosynthesis</keyword>
<evidence type="ECO:0000256" key="2">
    <source>
        <dbReference type="ARBA" id="ARBA00023141"/>
    </source>
</evidence>
<comment type="caution">
    <text evidence="6">The sequence shown here is derived from an EMBL/GenBank/DDBJ whole genome shotgun (WGS) entry which is preliminary data.</text>
</comment>
<dbReference type="AlphaFoldDB" id="A0AAD3CGT8"/>
<dbReference type="GO" id="GO:0009073">
    <property type="term" value="P:aromatic amino acid family biosynthetic process"/>
    <property type="evidence" value="ECO:0007669"/>
    <property type="project" value="UniProtKB-KW"/>
</dbReference>
<proteinExistence type="predicted"/>
<dbReference type="Proteomes" id="UP001054902">
    <property type="component" value="Unassembled WGS sequence"/>
</dbReference>
<dbReference type="Pfam" id="PF26558">
    <property type="entry name" value="DHQS_2nd"/>
    <property type="match status" value="1"/>
</dbReference>
<dbReference type="PANTHER" id="PTHR33563:SF1">
    <property type="entry name" value="3-DEHYDROQUINATE SYNTHASE"/>
    <property type="match status" value="1"/>
</dbReference>
<evidence type="ECO:0000256" key="3">
    <source>
        <dbReference type="SAM" id="SignalP"/>
    </source>
</evidence>
<dbReference type="InterPro" id="IPR056179">
    <property type="entry name" value="DHQS_C"/>
</dbReference>
<evidence type="ECO:0000313" key="7">
    <source>
        <dbReference type="Proteomes" id="UP001054902"/>
    </source>
</evidence>
<sequence length="425" mass="47147">MYASTILLLSITVLCVPAVAFVSTNHIKVASSSGAIFHTRYKSFERNVCLGMQVWYDSRYLEDNKALDVDSLCQDPDVLFSTKDSKTFTGLSENYRIFQVHETDQSPLVEDTETKRRIGTIINIEDPKGQEEAMATLGSVEWLVVECHSDSWQMIPAENLIAAAQASGTKLAFCVDDVSNVGGLARALELGVDALCVNAAVATKELWDSVFEARQERQVYDEQVKEVTDESNPRVEDGICWRRSTQSTMLADRVCVDFVQNLLPEEGCWIGSSAKINVLVLSEAAVSQYVPSRKFRVNAGPVHSYIVMHNKTTKYLSELEAGDLVEVHNSKTGISRGLAVGRLKQELRPCVLLELESEDESQRGQIFLQQAETVRLAQPTGEFIRVTELQSQAKKNMQSISRILLRLTTAGTHVGKAYSGSVNEK</sequence>
<evidence type="ECO:0000259" key="4">
    <source>
        <dbReference type="Pfam" id="PF01959"/>
    </source>
</evidence>
<evidence type="ECO:0000313" key="6">
    <source>
        <dbReference type="EMBL" id="GFH45578.1"/>
    </source>
</evidence>
<feature type="signal peptide" evidence="3">
    <location>
        <begin position="1"/>
        <end position="20"/>
    </location>
</feature>
<dbReference type="Pfam" id="PF01959">
    <property type="entry name" value="DHQS"/>
    <property type="match status" value="1"/>
</dbReference>
<dbReference type="PANTHER" id="PTHR33563">
    <property type="match status" value="1"/>
</dbReference>
<gene>
    <name evidence="6" type="ORF">CTEN210_02052</name>
</gene>
<organism evidence="6 7">
    <name type="scientific">Chaetoceros tenuissimus</name>
    <dbReference type="NCBI Taxonomy" id="426638"/>
    <lineage>
        <taxon>Eukaryota</taxon>
        <taxon>Sar</taxon>
        <taxon>Stramenopiles</taxon>
        <taxon>Ochrophyta</taxon>
        <taxon>Bacillariophyta</taxon>
        <taxon>Coscinodiscophyceae</taxon>
        <taxon>Chaetocerotophycidae</taxon>
        <taxon>Chaetocerotales</taxon>
        <taxon>Chaetocerotaceae</taxon>
        <taxon>Chaetoceros</taxon>
    </lineage>
</organism>
<feature type="chain" id="PRO_5042284012" evidence="3">
    <location>
        <begin position="21"/>
        <end position="425"/>
    </location>
</feature>